<dbReference type="EMBL" id="CP090170">
    <property type="protein sequence ID" value="UJO20544.1"/>
    <property type="molecule type" value="Genomic_DNA"/>
</dbReference>
<name>A0A9Q8US70_PASFU</name>
<dbReference type="KEGG" id="ffu:CLAFUR5_11511"/>
<accession>A0A9Q8US70</accession>
<proteinExistence type="predicted"/>
<dbReference type="Proteomes" id="UP000756132">
    <property type="component" value="Chromosome 8"/>
</dbReference>
<reference evidence="1" key="2">
    <citation type="journal article" date="2022" name="Microb. Genom.">
        <title>A chromosome-scale genome assembly of the tomato pathogen Cladosporium fulvum reveals a compartmentalized genome architecture and the presence of a dispensable chromosome.</title>
        <authorList>
            <person name="Zaccaron A.Z."/>
            <person name="Chen L.H."/>
            <person name="Samaras A."/>
            <person name="Stergiopoulos I."/>
        </authorList>
    </citation>
    <scope>NUCLEOTIDE SEQUENCE</scope>
    <source>
        <strain evidence="1">Race5_Kim</strain>
    </source>
</reference>
<protein>
    <submittedName>
        <fullName evidence="1">Uncharacterized protein</fullName>
    </submittedName>
</protein>
<dbReference type="RefSeq" id="XP_047764910.1">
    <property type="nucleotide sequence ID" value="XM_047910659.1"/>
</dbReference>
<evidence type="ECO:0000313" key="1">
    <source>
        <dbReference type="EMBL" id="UJO20544.1"/>
    </source>
</evidence>
<organism evidence="1 2">
    <name type="scientific">Passalora fulva</name>
    <name type="common">Tomato leaf mold</name>
    <name type="synonym">Cladosporium fulvum</name>
    <dbReference type="NCBI Taxonomy" id="5499"/>
    <lineage>
        <taxon>Eukaryota</taxon>
        <taxon>Fungi</taxon>
        <taxon>Dikarya</taxon>
        <taxon>Ascomycota</taxon>
        <taxon>Pezizomycotina</taxon>
        <taxon>Dothideomycetes</taxon>
        <taxon>Dothideomycetidae</taxon>
        <taxon>Mycosphaerellales</taxon>
        <taxon>Mycosphaerellaceae</taxon>
        <taxon>Fulvia</taxon>
    </lineage>
</organism>
<reference evidence="1" key="1">
    <citation type="submission" date="2021-12" db="EMBL/GenBank/DDBJ databases">
        <authorList>
            <person name="Zaccaron A."/>
            <person name="Stergiopoulos I."/>
        </authorList>
    </citation>
    <scope>NUCLEOTIDE SEQUENCE</scope>
    <source>
        <strain evidence="1">Race5_Kim</strain>
    </source>
</reference>
<evidence type="ECO:0000313" key="2">
    <source>
        <dbReference type="Proteomes" id="UP000756132"/>
    </source>
</evidence>
<gene>
    <name evidence="1" type="ORF">CLAFUR5_11511</name>
</gene>
<dbReference type="GeneID" id="71991389"/>
<keyword evidence="2" id="KW-1185">Reference proteome</keyword>
<dbReference type="AlphaFoldDB" id="A0A9Q8US70"/>
<sequence>MSVAATTGDMSIFSLPTELIQRIARDYSSTPAEAALVLTCHRMFHIIGGKSFQVLGRRSFSQETRYLPELYLLRPNIPEAMRRDYKRRDEKREFLQLLLRDLPKGYAIYCHQHIILHICQPKPSKVEGAKLWKETCACKARYRLPLGATGGPPVGAVQLVARGAAGLEQLAHYESLEKFTVAHHICCIADHPRDFSTEPTMPIYKDVTCYGRKVGNNVVLAMQYRAHISKKRLAFHKGCADETKNHAYLLLRWSRFGGNGFDLYLAVQDLIDLVALGHAAKDIPMGYMVTRRLGGLAGIPYTRVRIATTRGGAVNVQLDMFADLRQGLARPRVPHLPLGIIVLDDNIVTRRRHRATGTAGPYIDTQALLQQRWLRETVQEHFQDHEEKLEEVRKSKLRWKISSIRFEGVRAGLFRKN</sequence>